<name>F4PE94_BATDJ</name>
<feature type="coiled-coil region" evidence="1">
    <location>
        <begin position="414"/>
        <end position="455"/>
    </location>
</feature>
<evidence type="ECO:0000256" key="2">
    <source>
        <dbReference type="SAM" id="MobiDB-lite"/>
    </source>
</evidence>
<proteinExistence type="predicted"/>
<keyword evidence="4" id="KW-1185">Reference proteome</keyword>
<evidence type="ECO:0000256" key="1">
    <source>
        <dbReference type="SAM" id="Coils"/>
    </source>
</evidence>
<dbReference type="InParanoid" id="F4PE94"/>
<sequence length="538" mass="61675">MTTSFNVPVFRDSESTPHYTDATTELKLDLHHANSDLGIPTCRPSTTSLLELSKQAISRLNHLDSQASKYGILPKHVADHHHTRFQTHEHTIKTPNVEANTQETAHHRVCTSTQPHKMETLNQGSLVNYEDLNLPPAILKAALSGPRRPKTPPPVKIASPPQPPSLPPAPSASLELAQLDAAHTEIQELKHMIKRQDVLLLWYTSHRSPPPPSTLSTLHKLTRNEYLAEESKKESDVLHSHILALKQTTQHQKNTIDTLVDETKALETRVTSTMEKLEKSVKSNKQLLSKVDELDTMCVESEKKWMDSTRERDRAQRWIRAYQGSIEDYESCVRESGLASILHDDIIRDVTPGSLLLTRHVQNMVKELQDLNRKLGNIEHEFDKEKKNHAAGLQKYMLDFERKNAELLSTKDRLKEITFNIDRVKEERDHALEQMQKLTKENSLLEDSIKRVTRSKDEEIDELLTRSKNQLSTIREQSESVRIGMQTQIDMLQKSKIDLQVEVGKLSRERRSVTYELEAVHRNIALTRDQFRRDLGLM</sequence>
<dbReference type="OMA" id="TENDMAD"/>
<dbReference type="RefSeq" id="XP_006682895.1">
    <property type="nucleotide sequence ID" value="XM_006682832.1"/>
</dbReference>
<keyword evidence="1" id="KW-0175">Coiled coil</keyword>
<dbReference type="HOGENOM" id="CLU_506196_0_0_1"/>
<feature type="coiled-coil region" evidence="1">
    <location>
        <begin position="361"/>
        <end position="388"/>
    </location>
</feature>
<accession>F4PE94</accession>
<dbReference type="OrthoDB" id="2118598at2759"/>
<dbReference type="Proteomes" id="UP000007241">
    <property type="component" value="Unassembled WGS sequence"/>
</dbReference>
<gene>
    <name evidence="3" type="ORF">BATDEDRAFT_92679</name>
</gene>
<dbReference type="AlphaFoldDB" id="F4PE94"/>
<reference evidence="3 4" key="1">
    <citation type="submission" date="2009-12" db="EMBL/GenBank/DDBJ databases">
        <title>The draft genome of Batrachochytrium dendrobatidis.</title>
        <authorList>
            <consortium name="US DOE Joint Genome Institute (JGI-PGF)"/>
            <person name="Kuo A."/>
            <person name="Salamov A."/>
            <person name="Schmutz J."/>
            <person name="Lucas S."/>
            <person name="Pitluck S."/>
            <person name="Rosenblum E."/>
            <person name="Stajich J."/>
            <person name="Eisen M."/>
            <person name="Grigoriev I.V."/>
        </authorList>
    </citation>
    <scope>NUCLEOTIDE SEQUENCE [LARGE SCALE GENOMIC DNA]</scope>
    <source>
        <strain evidence="4">JAM81 / FGSC 10211</strain>
    </source>
</reference>
<evidence type="ECO:0000313" key="3">
    <source>
        <dbReference type="EMBL" id="EGF76519.1"/>
    </source>
</evidence>
<evidence type="ECO:0000313" key="4">
    <source>
        <dbReference type="Proteomes" id="UP000007241"/>
    </source>
</evidence>
<organism evidence="3 4">
    <name type="scientific">Batrachochytrium dendrobatidis (strain JAM81 / FGSC 10211)</name>
    <name type="common">Frog chytrid fungus</name>
    <dbReference type="NCBI Taxonomy" id="684364"/>
    <lineage>
        <taxon>Eukaryota</taxon>
        <taxon>Fungi</taxon>
        <taxon>Fungi incertae sedis</taxon>
        <taxon>Chytridiomycota</taxon>
        <taxon>Chytridiomycota incertae sedis</taxon>
        <taxon>Chytridiomycetes</taxon>
        <taxon>Rhizophydiales</taxon>
        <taxon>Rhizophydiales incertae sedis</taxon>
        <taxon>Batrachochytrium</taxon>
    </lineage>
</organism>
<protein>
    <submittedName>
        <fullName evidence="3">Uncharacterized protein</fullName>
    </submittedName>
</protein>
<feature type="compositionally biased region" description="Pro residues" evidence="2">
    <location>
        <begin position="151"/>
        <end position="170"/>
    </location>
</feature>
<dbReference type="EMBL" id="GL882896">
    <property type="protein sequence ID" value="EGF76519.1"/>
    <property type="molecule type" value="Genomic_DNA"/>
</dbReference>
<dbReference type="GeneID" id="18244716"/>
<feature type="region of interest" description="Disordered" evidence="2">
    <location>
        <begin position="144"/>
        <end position="171"/>
    </location>
</feature>